<reference evidence="1 4" key="1">
    <citation type="submission" date="2018-01" db="EMBL/GenBank/DDBJ databases">
        <authorList>
            <person name="Paulsen S."/>
            <person name="Gram L.K."/>
        </authorList>
    </citation>
    <scope>NUCLEOTIDE SEQUENCE [LARGE SCALE GENOMIC DNA]</scope>
    <source>
        <strain evidence="1 4">S3790</strain>
        <strain evidence="2">S3895</strain>
    </source>
</reference>
<dbReference type="EMBL" id="PNBX01000096">
    <property type="protein sequence ID" value="TMO65066.1"/>
    <property type="molecule type" value="Genomic_DNA"/>
</dbReference>
<evidence type="ECO:0000313" key="1">
    <source>
        <dbReference type="EMBL" id="TMO65066.1"/>
    </source>
</evidence>
<dbReference type="AlphaFoldDB" id="A0A5S3V2L8"/>
<gene>
    <name evidence="1" type="ORF">CWC19_17815</name>
    <name evidence="2" type="ORF">CWC20_13800</name>
</gene>
<name>A0A5S3V2L8_9GAMM</name>
<comment type="caution">
    <text evidence="1">The sequence shown here is derived from an EMBL/GenBank/DDBJ whole genome shotgun (WGS) entry which is preliminary data.</text>
</comment>
<sequence length="184" mass="20763">MKNTLFAVAISIAVSGCGVTIQGEAYKDITPSFDPYDFFNGNVKAWGIVQNRSGELVQRFKVNIDGSVDANNVLTLDETFSYGLGEGVTSRVWTINETGINQYRGTAPDILNEATGTVYGNAMQWRYDMELPVDDTTYNVHFDDWMWAFDENTIVNRSYIRKFGITMAEVTIFMQKQNQSYSPK</sequence>
<reference evidence="1" key="3">
    <citation type="submission" date="2019-09" db="EMBL/GenBank/DDBJ databases">
        <title>Co-occurence of chitin degradation, pigmentation and bioactivity in marine Pseudoalteromonas.</title>
        <authorList>
            <person name="Sonnenschein E.C."/>
            <person name="Bech P.K."/>
        </authorList>
    </citation>
    <scope>NUCLEOTIDE SEQUENCE</scope>
    <source>
        <strain evidence="1">S3790</strain>
        <strain evidence="2">S3895</strain>
    </source>
</reference>
<accession>A0A5S3V2L8</accession>
<keyword evidence="3" id="KW-1185">Reference proteome</keyword>
<dbReference type="RefSeq" id="WP_138593115.1">
    <property type="nucleotide sequence ID" value="NZ_PNBW01000064.1"/>
</dbReference>
<evidence type="ECO:0000313" key="3">
    <source>
        <dbReference type="Proteomes" id="UP000307164"/>
    </source>
</evidence>
<evidence type="ECO:0000313" key="2">
    <source>
        <dbReference type="EMBL" id="TMO73134.1"/>
    </source>
</evidence>
<dbReference type="InterPro" id="IPR024409">
    <property type="entry name" value="DUF3833"/>
</dbReference>
<dbReference type="Proteomes" id="UP000307217">
    <property type="component" value="Unassembled WGS sequence"/>
</dbReference>
<evidence type="ECO:0000313" key="4">
    <source>
        <dbReference type="Proteomes" id="UP000307217"/>
    </source>
</evidence>
<dbReference type="Proteomes" id="UP000307164">
    <property type="component" value="Unassembled WGS sequence"/>
</dbReference>
<protein>
    <submittedName>
        <fullName evidence="1">DUF3833 domain-containing protein</fullName>
    </submittedName>
</protein>
<proteinExistence type="predicted"/>
<dbReference type="PROSITE" id="PS51257">
    <property type="entry name" value="PROKAR_LIPOPROTEIN"/>
    <property type="match status" value="1"/>
</dbReference>
<dbReference type="OrthoDB" id="5296954at2"/>
<organism evidence="1 4">
    <name type="scientific">Pseudoalteromonas aurantia</name>
    <dbReference type="NCBI Taxonomy" id="43654"/>
    <lineage>
        <taxon>Bacteria</taxon>
        <taxon>Pseudomonadati</taxon>
        <taxon>Pseudomonadota</taxon>
        <taxon>Gammaproteobacteria</taxon>
        <taxon>Alteromonadales</taxon>
        <taxon>Pseudoalteromonadaceae</taxon>
        <taxon>Pseudoalteromonas</taxon>
    </lineage>
</organism>
<dbReference type="Pfam" id="PF12915">
    <property type="entry name" value="DUF3833"/>
    <property type="match status" value="1"/>
</dbReference>
<reference evidence="3 4" key="2">
    <citation type="submission" date="2019-06" db="EMBL/GenBank/DDBJ databases">
        <title>Co-occurence of chitin degradation, pigmentation and bioactivity in marine Pseudoalteromonas.</title>
        <authorList>
            <person name="Sonnenschein E.C."/>
            <person name="Bech P.K."/>
        </authorList>
    </citation>
    <scope>NUCLEOTIDE SEQUENCE [LARGE SCALE GENOMIC DNA]</scope>
    <source>
        <strain evidence="4">S3790</strain>
        <strain evidence="3">S3895</strain>
    </source>
</reference>
<dbReference type="EMBL" id="PNBW01000064">
    <property type="protein sequence ID" value="TMO73134.1"/>
    <property type="molecule type" value="Genomic_DNA"/>
</dbReference>